<dbReference type="Proteomes" id="UP000515369">
    <property type="component" value="Chromosome"/>
</dbReference>
<dbReference type="RefSeq" id="WP_182460613.1">
    <property type="nucleotide sequence ID" value="NZ_CP059732.1"/>
</dbReference>
<sequence>MKERFYFNEFTNSFIGEIEILNQNIEFEIKSKEPELNWVEIERFVAGLDDDYIPKINDTSSKLLLEFIKLVPFGVQEPFSSYDFRLEAIVYYGKVNNPVFSELSDGFELVFKLYHSDYVECDDPYGNYFVKVDNRLITGVRREQV</sequence>
<proteinExistence type="predicted"/>
<reference evidence="1 2" key="1">
    <citation type="submission" date="2020-07" db="EMBL/GenBank/DDBJ databases">
        <title>Spirosoma foliorum sp. nov., isolated from the leaves on the Nejang mountain Korea, Republic of.</title>
        <authorList>
            <person name="Ho H."/>
            <person name="Lee Y.-J."/>
            <person name="Nurcahyanto D.-A."/>
            <person name="Kim S.-G."/>
        </authorList>
    </citation>
    <scope>NUCLEOTIDE SEQUENCE [LARGE SCALE GENOMIC DNA]</scope>
    <source>
        <strain evidence="1 2">PL0136</strain>
    </source>
</reference>
<gene>
    <name evidence="1" type="ORF">H3H32_36655</name>
</gene>
<accession>A0A7G5GWT4</accession>
<dbReference type="AlphaFoldDB" id="A0A7G5GWT4"/>
<evidence type="ECO:0000313" key="1">
    <source>
        <dbReference type="EMBL" id="QMW03326.1"/>
    </source>
</evidence>
<keyword evidence="2" id="KW-1185">Reference proteome</keyword>
<dbReference type="EMBL" id="CP059732">
    <property type="protein sequence ID" value="QMW03326.1"/>
    <property type="molecule type" value="Genomic_DNA"/>
</dbReference>
<evidence type="ECO:0000313" key="2">
    <source>
        <dbReference type="Proteomes" id="UP000515369"/>
    </source>
</evidence>
<name>A0A7G5GWT4_9BACT</name>
<organism evidence="1 2">
    <name type="scientific">Spirosoma foliorum</name>
    <dbReference type="NCBI Taxonomy" id="2710596"/>
    <lineage>
        <taxon>Bacteria</taxon>
        <taxon>Pseudomonadati</taxon>
        <taxon>Bacteroidota</taxon>
        <taxon>Cytophagia</taxon>
        <taxon>Cytophagales</taxon>
        <taxon>Cytophagaceae</taxon>
        <taxon>Spirosoma</taxon>
    </lineage>
</organism>
<dbReference type="KEGG" id="sfol:H3H32_36655"/>
<protein>
    <submittedName>
        <fullName evidence="1">Uncharacterized protein</fullName>
    </submittedName>
</protein>